<dbReference type="GO" id="GO:0006546">
    <property type="term" value="P:glycine catabolic process"/>
    <property type="evidence" value="ECO:0007669"/>
    <property type="project" value="InterPro"/>
</dbReference>
<name>A0A0C2BRD7_9BURK</name>
<dbReference type="PANTHER" id="PTHR43757">
    <property type="entry name" value="AMINOMETHYLTRANSFERASE"/>
    <property type="match status" value="1"/>
</dbReference>
<sequence length="374" mass="39948">MENTTQALARTPLYNLHVELGARMVPFAGYEMPVQYPTGVLKEHNHTRAQAGLFDVSHMGQVRLSGPGAAAALETLVPVDIVDLPLNTQRYAMFTNEQGGILDDLMVSNGGDHLFVVVNAACKQQDVAHMRKHIGAHCTIEELSERALLALQGPAAAAVMARLAPDTVKMVFMQTTTVWLAGAECFVSRSGYTGEDGFEISVPNEKAEKLARLLLAQPEVAPIGLGARDSLRLEAGLCLYGHDMDTTTTPVEASLAWALSKARRADGARPGGYLGAETVMRQLAEGVARKRIGLLVKDRMPVREGAELTDLEGRVIGKVTSGGFGPTVGGPVAMGYVDTAHAKIGTALLAIVRGKPVPVEVAKTPFAPQRYYRG</sequence>
<evidence type="ECO:0000256" key="7">
    <source>
        <dbReference type="PIRSR" id="PIRSR006487-1"/>
    </source>
</evidence>
<dbReference type="STRING" id="709839.TSA66_20310"/>
<keyword evidence="3" id="KW-0032">Aminotransferase</keyword>
<evidence type="ECO:0000259" key="8">
    <source>
        <dbReference type="Pfam" id="PF01571"/>
    </source>
</evidence>
<dbReference type="Gene3D" id="3.30.70.1400">
    <property type="entry name" value="Aminomethyltransferase beta-barrel domains"/>
    <property type="match status" value="1"/>
</dbReference>
<comment type="caution">
    <text evidence="10">The sequence shown here is derived from an EMBL/GenBank/DDBJ whole genome shotgun (WGS) entry which is preliminary data.</text>
</comment>
<evidence type="ECO:0000256" key="1">
    <source>
        <dbReference type="ARBA" id="ARBA00008609"/>
    </source>
</evidence>
<evidence type="ECO:0000256" key="5">
    <source>
        <dbReference type="ARBA" id="ARBA00031395"/>
    </source>
</evidence>
<evidence type="ECO:0000256" key="2">
    <source>
        <dbReference type="ARBA" id="ARBA00012616"/>
    </source>
</evidence>
<dbReference type="InterPro" id="IPR013977">
    <property type="entry name" value="GcvT_C"/>
</dbReference>
<organism evidence="10 11">
    <name type="scientific">Noviherbaspirillum autotrophicum</name>
    <dbReference type="NCBI Taxonomy" id="709839"/>
    <lineage>
        <taxon>Bacteria</taxon>
        <taxon>Pseudomonadati</taxon>
        <taxon>Pseudomonadota</taxon>
        <taxon>Betaproteobacteria</taxon>
        <taxon>Burkholderiales</taxon>
        <taxon>Oxalobacteraceae</taxon>
        <taxon>Noviherbaspirillum</taxon>
    </lineage>
</organism>
<keyword evidence="11" id="KW-1185">Reference proteome</keyword>
<dbReference type="GO" id="GO:0005960">
    <property type="term" value="C:glycine cleavage complex"/>
    <property type="evidence" value="ECO:0007669"/>
    <property type="project" value="InterPro"/>
</dbReference>
<protein>
    <recommendedName>
        <fullName evidence="2">aminomethyltransferase</fullName>
        <ecNumber evidence="2">2.1.2.10</ecNumber>
    </recommendedName>
    <alternativeName>
        <fullName evidence="5">Glycine cleavage system T protein</fullName>
    </alternativeName>
</protein>
<dbReference type="SUPFAM" id="SSF101790">
    <property type="entry name" value="Aminomethyltransferase beta-barrel domain"/>
    <property type="match status" value="1"/>
</dbReference>
<feature type="binding site" evidence="7">
    <location>
        <position position="199"/>
    </location>
    <ligand>
        <name>substrate</name>
    </ligand>
</feature>
<dbReference type="EMBL" id="JWJG01000028">
    <property type="protein sequence ID" value="KIF82639.1"/>
    <property type="molecule type" value="Genomic_DNA"/>
</dbReference>
<reference evidence="10 11" key="1">
    <citation type="submission" date="2014-12" db="EMBL/GenBank/DDBJ databases">
        <title>Denitrispirillum autotrophicum gen. nov., sp. nov., Denitrifying, Facultatively Autotrophic Bacteria Isolated from Rice Paddy Soil.</title>
        <authorList>
            <person name="Ishii S."/>
            <person name="Ashida N."/>
            <person name="Ohno H."/>
            <person name="Otsuka S."/>
            <person name="Yokota A."/>
            <person name="Senoo K."/>
        </authorList>
    </citation>
    <scope>NUCLEOTIDE SEQUENCE [LARGE SCALE GENOMIC DNA]</scope>
    <source>
        <strain evidence="10 11">TSA66</strain>
    </source>
</reference>
<dbReference type="Proteomes" id="UP000031572">
    <property type="component" value="Unassembled WGS sequence"/>
</dbReference>
<dbReference type="InterPro" id="IPR027266">
    <property type="entry name" value="TrmE/GcvT-like"/>
</dbReference>
<evidence type="ECO:0000313" key="11">
    <source>
        <dbReference type="Proteomes" id="UP000031572"/>
    </source>
</evidence>
<comment type="catalytic activity">
    <reaction evidence="6">
        <text>N(6)-[(R)-S(8)-aminomethyldihydrolipoyl]-L-lysyl-[protein] + (6S)-5,6,7,8-tetrahydrofolate = N(6)-[(R)-dihydrolipoyl]-L-lysyl-[protein] + (6R)-5,10-methylene-5,6,7,8-tetrahydrofolate + NH4(+)</text>
        <dbReference type="Rhea" id="RHEA:16945"/>
        <dbReference type="Rhea" id="RHEA-COMP:10475"/>
        <dbReference type="Rhea" id="RHEA-COMP:10492"/>
        <dbReference type="ChEBI" id="CHEBI:15636"/>
        <dbReference type="ChEBI" id="CHEBI:28938"/>
        <dbReference type="ChEBI" id="CHEBI:57453"/>
        <dbReference type="ChEBI" id="CHEBI:83100"/>
        <dbReference type="ChEBI" id="CHEBI:83143"/>
        <dbReference type="EC" id="2.1.2.10"/>
    </reaction>
</comment>
<comment type="similarity">
    <text evidence="1">Belongs to the GcvT family.</text>
</comment>
<dbReference type="GO" id="GO:0008483">
    <property type="term" value="F:transaminase activity"/>
    <property type="evidence" value="ECO:0007669"/>
    <property type="project" value="UniProtKB-KW"/>
</dbReference>
<feature type="domain" description="GCVT N-terminal" evidence="8">
    <location>
        <begin position="13"/>
        <end position="261"/>
    </location>
</feature>
<gene>
    <name evidence="10" type="primary">gcvT</name>
    <name evidence="10" type="ORF">TSA66_20310</name>
</gene>
<dbReference type="RefSeq" id="WP_040041316.1">
    <property type="nucleotide sequence ID" value="NZ_JWJG01000028.1"/>
</dbReference>
<dbReference type="PIRSF" id="PIRSF006487">
    <property type="entry name" value="GcvT"/>
    <property type="match status" value="1"/>
</dbReference>
<dbReference type="NCBIfam" id="TIGR00528">
    <property type="entry name" value="gcvT"/>
    <property type="match status" value="1"/>
</dbReference>
<feature type="domain" description="Aminomethyltransferase C-terminal" evidence="9">
    <location>
        <begin position="289"/>
        <end position="366"/>
    </location>
</feature>
<dbReference type="FunFam" id="3.30.70.1400:FF:000001">
    <property type="entry name" value="Aminomethyltransferase"/>
    <property type="match status" value="1"/>
</dbReference>
<dbReference type="Pfam" id="PF01571">
    <property type="entry name" value="GCV_T"/>
    <property type="match status" value="1"/>
</dbReference>
<dbReference type="NCBIfam" id="NF001567">
    <property type="entry name" value="PRK00389.1"/>
    <property type="match status" value="1"/>
</dbReference>
<dbReference type="EC" id="2.1.2.10" evidence="2"/>
<dbReference type="Gene3D" id="3.30.1360.120">
    <property type="entry name" value="Probable tRNA modification gtpase trme, domain 1"/>
    <property type="match status" value="1"/>
</dbReference>
<evidence type="ECO:0000313" key="10">
    <source>
        <dbReference type="EMBL" id="KIF82639.1"/>
    </source>
</evidence>
<dbReference type="Gene3D" id="2.40.30.110">
    <property type="entry name" value="Aminomethyltransferase beta-barrel domains"/>
    <property type="match status" value="1"/>
</dbReference>
<accession>A0A0C2BRD7</accession>
<dbReference type="OrthoDB" id="9774591at2"/>
<keyword evidence="4 10" id="KW-0808">Transferase</keyword>
<evidence type="ECO:0000256" key="6">
    <source>
        <dbReference type="ARBA" id="ARBA00047665"/>
    </source>
</evidence>
<dbReference type="NCBIfam" id="NF010093">
    <property type="entry name" value="PRK13579.1"/>
    <property type="match status" value="1"/>
</dbReference>
<evidence type="ECO:0000256" key="3">
    <source>
        <dbReference type="ARBA" id="ARBA00022576"/>
    </source>
</evidence>
<dbReference type="InterPro" id="IPR029043">
    <property type="entry name" value="GcvT/YgfZ_C"/>
</dbReference>
<dbReference type="PANTHER" id="PTHR43757:SF2">
    <property type="entry name" value="AMINOMETHYLTRANSFERASE, MITOCHONDRIAL"/>
    <property type="match status" value="1"/>
</dbReference>
<evidence type="ECO:0000256" key="4">
    <source>
        <dbReference type="ARBA" id="ARBA00022679"/>
    </source>
</evidence>
<proteinExistence type="inferred from homology"/>
<dbReference type="SUPFAM" id="SSF103025">
    <property type="entry name" value="Folate-binding domain"/>
    <property type="match status" value="1"/>
</dbReference>
<dbReference type="InterPro" id="IPR006223">
    <property type="entry name" value="GcvT"/>
</dbReference>
<dbReference type="GO" id="GO:0004047">
    <property type="term" value="F:aminomethyltransferase activity"/>
    <property type="evidence" value="ECO:0007669"/>
    <property type="project" value="UniProtKB-EC"/>
</dbReference>
<dbReference type="AlphaFoldDB" id="A0A0C2BRD7"/>
<dbReference type="InterPro" id="IPR006222">
    <property type="entry name" value="GCVT_N"/>
</dbReference>
<dbReference type="InterPro" id="IPR028896">
    <property type="entry name" value="GcvT/YgfZ/DmdA"/>
</dbReference>
<evidence type="ECO:0000259" key="9">
    <source>
        <dbReference type="Pfam" id="PF08669"/>
    </source>
</evidence>
<dbReference type="Pfam" id="PF08669">
    <property type="entry name" value="GCV_T_C"/>
    <property type="match status" value="1"/>
</dbReference>
<dbReference type="Gene3D" id="4.10.1250.10">
    <property type="entry name" value="Aminomethyltransferase fragment"/>
    <property type="match status" value="1"/>
</dbReference>